<proteinExistence type="predicted"/>
<dbReference type="NCBIfam" id="TIGR00229">
    <property type="entry name" value="sensory_box"/>
    <property type="match status" value="1"/>
</dbReference>
<dbReference type="SUPFAM" id="SSF55874">
    <property type="entry name" value="ATPase domain of HSP90 chaperone/DNA topoisomerase II/histidine kinase"/>
    <property type="match status" value="1"/>
</dbReference>
<dbReference type="InterPro" id="IPR036097">
    <property type="entry name" value="HisK_dim/P_sf"/>
</dbReference>
<dbReference type="GO" id="GO:0016020">
    <property type="term" value="C:membrane"/>
    <property type="evidence" value="ECO:0007669"/>
    <property type="project" value="UniProtKB-SubCell"/>
</dbReference>
<protein>
    <recommendedName>
        <fullName evidence="3">histidine kinase</fullName>
        <ecNumber evidence="3">2.7.13.3</ecNumber>
    </recommendedName>
</protein>
<keyword evidence="8" id="KW-0418">Kinase</keyword>
<keyword evidence="7" id="KW-0547">Nucleotide-binding</keyword>
<evidence type="ECO:0000256" key="8">
    <source>
        <dbReference type="ARBA" id="ARBA00022777"/>
    </source>
</evidence>
<dbReference type="GO" id="GO:0005524">
    <property type="term" value="F:ATP binding"/>
    <property type="evidence" value="ECO:0007669"/>
    <property type="project" value="UniProtKB-KW"/>
</dbReference>
<dbReference type="InterPro" id="IPR003661">
    <property type="entry name" value="HisK_dim/P_dom"/>
</dbReference>
<evidence type="ECO:0000256" key="1">
    <source>
        <dbReference type="ARBA" id="ARBA00000085"/>
    </source>
</evidence>
<dbReference type="InterPro" id="IPR036890">
    <property type="entry name" value="HATPase_C_sf"/>
</dbReference>
<feature type="transmembrane region" description="Helical" evidence="14">
    <location>
        <begin position="9"/>
        <end position="29"/>
    </location>
</feature>
<evidence type="ECO:0000256" key="5">
    <source>
        <dbReference type="ARBA" id="ARBA00022679"/>
    </source>
</evidence>
<dbReference type="GO" id="GO:0007234">
    <property type="term" value="P:osmosensory signaling via phosphorelay pathway"/>
    <property type="evidence" value="ECO:0007669"/>
    <property type="project" value="TreeGrafter"/>
</dbReference>
<comment type="subcellular location">
    <subcellularLocation>
        <location evidence="2">Membrane</location>
        <topology evidence="2">Multi-pass membrane protein</topology>
    </subcellularLocation>
</comment>
<evidence type="ECO:0000259" key="16">
    <source>
        <dbReference type="PROSITE" id="PS50885"/>
    </source>
</evidence>
<evidence type="ECO:0000256" key="7">
    <source>
        <dbReference type="ARBA" id="ARBA00022741"/>
    </source>
</evidence>
<dbReference type="PANTHER" id="PTHR42878:SF7">
    <property type="entry name" value="SENSOR HISTIDINE KINASE GLRK"/>
    <property type="match status" value="1"/>
</dbReference>
<keyword evidence="18" id="KW-1185">Reference proteome</keyword>
<dbReference type="CDD" id="cd06225">
    <property type="entry name" value="HAMP"/>
    <property type="match status" value="1"/>
</dbReference>
<dbReference type="InterPro" id="IPR003594">
    <property type="entry name" value="HATPase_dom"/>
</dbReference>
<dbReference type="Gene3D" id="3.30.450.20">
    <property type="entry name" value="PAS domain"/>
    <property type="match status" value="1"/>
</dbReference>
<dbReference type="PROSITE" id="PS50885">
    <property type="entry name" value="HAMP"/>
    <property type="match status" value="1"/>
</dbReference>
<keyword evidence="9" id="KW-0067">ATP-binding</keyword>
<evidence type="ECO:0000313" key="18">
    <source>
        <dbReference type="Proteomes" id="UP000634011"/>
    </source>
</evidence>
<dbReference type="PROSITE" id="PS50109">
    <property type="entry name" value="HIS_KIN"/>
    <property type="match status" value="1"/>
</dbReference>
<organism evidence="17 18">
    <name type="scientific">Undibacterium jejuense</name>
    <dbReference type="NCBI Taxonomy" id="1344949"/>
    <lineage>
        <taxon>Bacteria</taxon>
        <taxon>Pseudomonadati</taxon>
        <taxon>Pseudomonadota</taxon>
        <taxon>Betaproteobacteria</taxon>
        <taxon>Burkholderiales</taxon>
        <taxon>Oxalobacteraceae</taxon>
        <taxon>Undibacterium</taxon>
    </lineage>
</organism>
<keyword evidence="6 14" id="KW-0812">Transmembrane</keyword>
<evidence type="ECO:0000256" key="3">
    <source>
        <dbReference type="ARBA" id="ARBA00012438"/>
    </source>
</evidence>
<dbReference type="RefSeq" id="WP_186913996.1">
    <property type="nucleotide sequence ID" value="NZ_JACOFV010000021.1"/>
</dbReference>
<feature type="coiled-coil region" evidence="13">
    <location>
        <begin position="372"/>
        <end position="413"/>
    </location>
</feature>
<dbReference type="GO" id="GO:0000156">
    <property type="term" value="F:phosphorelay response regulator activity"/>
    <property type="evidence" value="ECO:0007669"/>
    <property type="project" value="TreeGrafter"/>
</dbReference>
<feature type="transmembrane region" description="Helical" evidence="14">
    <location>
        <begin position="142"/>
        <end position="164"/>
    </location>
</feature>
<dbReference type="SUPFAM" id="SSF47384">
    <property type="entry name" value="Homodimeric domain of signal transducing histidine kinase"/>
    <property type="match status" value="1"/>
</dbReference>
<dbReference type="Proteomes" id="UP000634011">
    <property type="component" value="Unassembled WGS sequence"/>
</dbReference>
<dbReference type="AlphaFoldDB" id="A0A923HQW2"/>
<dbReference type="Pfam" id="PF13188">
    <property type="entry name" value="PAS_8"/>
    <property type="match status" value="1"/>
</dbReference>
<evidence type="ECO:0000256" key="11">
    <source>
        <dbReference type="ARBA" id="ARBA00023012"/>
    </source>
</evidence>
<comment type="caution">
    <text evidence="17">The sequence shown here is derived from an EMBL/GenBank/DDBJ whole genome shotgun (WGS) entry which is preliminary data.</text>
</comment>
<evidence type="ECO:0000256" key="2">
    <source>
        <dbReference type="ARBA" id="ARBA00004141"/>
    </source>
</evidence>
<sequence length="660" mass="74627">MRKLSLRQISILGVALGILLPAMVFGYFMTVARYERELQLRIRVPMAQNADMLSKAMEVPLWNVDKEVSKQFVQAVMRNREVISLVVTDEAGNVFVRSDKVRKSGIHTLKEERPIYLETKVIGKVVLEMTTEYVNRDLLDDIFKLGAGLVAQVIFSFVLIWFLFDRRIVRPIQALQAATAKLASGKLDEPLVLQRQDEIGNLASGLNQMRLNLGQLISEREQQNIILQQELKERLRVEQALRDTEEKFIGIFQASPVAMSVLRKNNQYRIVDVNDAWVRQFAWSAETILSNLEIQEDLWRNSEDYAQVLRLLERDGELQGFEAWLRCGTEDKTLLCQISGRLIRFGDEPFLILVQEDITEKRQNEKDILNMNVTLERRVSERTHELEEANNELTVVLENLQRAQQELLRTEKMAALGSLVAGVAHELNTPIGTSVTVASTLQEQTDDILQQYSHGLRKSALEEYLKNARMGTDLLLRNLSKASELVTSFKQVAVDRTSANRRVFALHEMVSELILTLGPMIRKTKHEVVSDIPEKMMMDSYPGAMGQVMTNLINNAFIHAFGGESRGTVTISARFFDIDRIEIIVKDNGKGIIPVNLGRIFDPFFTTRLGQGGSGLGLNIVYNLIKDVLGGDISVDSIVGKGTSFTIVLPRIAKITDEQN</sequence>
<dbReference type="SMART" id="SM00387">
    <property type="entry name" value="HATPase_c"/>
    <property type="match status" value="1"/>
</dbReference>
<gene>
    <name evidence="17" type="ORF">H8K32_18235</name>
</gene>
<keyword evidence="10 14" id="KW-1133">Transmembrane helix</keyword>
<keyword evidence="13" id="KW-0175">Coiled coil</keyword>
<dbReference type="SUPFAM" id="SSF55785">
    <property type="entry name" value="PYP-like sensor domain (PAS domain)"/>
    <property type="match status" value="1"/>
</dbReference>
<keyword evidence="11" id="KW-0902">Two-component regulatory system</keyword>
<dbReference type="GO" id="GO:0030295">
    <property type="term" value="F:protein kinase activator activity"/>
    <property type="evidence" value="ECO:0007669"/>
    <property type="project" value="TreeGrafter"/>
</dbReference>
<dbReference type="PRINTS" id="PR00344">
    <property type="entry name" value="BCTRLSENSOR"/>
</dbReference>
<dbReference type="InterPro" id="IPR004358">
    <property type="entry name" value="Sig_transdc_His_kin-like_C"/>
</dbReference>
<dbReference type="InterPro" id="IPR000014">
    <property type="entry name" value="PAS"/>
</dbReference>
<dbReference type="InterPro" id="IPR003660">
    <property type="entry name" value="HAMP_dom"/>
</dbReference>
<dbReference type="Gene3D" id="6.10.340.10">
    <property type="match status" value="1"/>
</dbReference>
<dbReference type="PANTHER" id="PTHR42878">
    <property type="entry name" value="TWO-COMPONENT HISTIDINE KINASE"/>
    <property type="match status" value="1"/>
</dbReference>
<dbReference type="InterPro" id="IPR035965">
    <property type="entry name" value="PAS-like_dom_sf"/>
</dbReference>
<evidence type="ECO:0000313" key="17">
    <source>
        <dbReference type="EMBL" id="MBC3864051.1"/>
    </source>
</evidence>
<evidence type="ECO:0000256" key="14">
    <source>
        <dbReference type="SAM" id="Phobius"/>
    </source>
</evidence>
<dbReference type="Gene3D" id="3.30.565.10">
    <property type="entry name" value="Histidine kinase-like ATPase, C-terminal domain"/>
    <property type="match status" value="1"/>
</dbReference>
<name>A0A923HQW2_9BURK</name>
<dbReference type="SUPFAM" id="SSF158472">
    <property type="entry name" value="HAMP domain-like"/>
    <property type="match status" value="1"/>
</dbReference>
<comment type="catalytic activity">
    <reaction evidence="1">
        <text>ATP + protein L-histidine = ADP + protein N-phospho-L-histidine.</text>
        <dbReference type="EC" id="2.7.13.3"/>
    </reaction>
</comment>
<dbReference type="EMBL" id="JACOFV010000021">
    <property type="protein sequence ID" value="MBC3864051.1"/>
    <property type="molecule type" value="Genomic_DNA"/>
</dbReference>
<evidence type="ECO:0000256" key="13">
    <source>
        <dbReference type="SAM" id="Coils"/>
    </source>
</evidence>
<dbReference type="SMART" id="SM00304">
    <property type="entry name" value="HAMP"/>
    <property type="match status" value="1"/>
</dbReference>
<accession>A0A923HQW2</accession>
<evidence type="ECO:0000256" key="10">
    <source>
        <dbReference type="ARBA" id="ARBA00022989"/>
    </source>
</evidence>
<dbReference type="GO" id="GO:0000155">
    <property type="term" value="F:phosphorelay sensor kinase activity"/>
    <property type="evidence" value="ECO:0007669"/>
    <property type="project" value="InterPro"/>
</dbReference>
<evidence type="ECO:0000259" key="15">
    <source>
        <dbReference type="PROSITE" id="PS50109"/>
    </source>
</evidence>
<keyword evidence="12 14" id="KW-0472">Membrane</keyword>
<dbReference type="Pfam" id="PF00672">
    <property type="entry name" value="HAMP"/>
    <property type="match status" value="1"/>
</dbReference>
<evidence type="ECO:0000256" key="4">
    <source>
        <dbReference type="ARBA" id="ARBA00022553"/>
    </source>
</evidence>
<feature type="domain" description="Histidine kinase" evidence="15">
    <location>
        <begin position="422"/>
        <end position="653"/>
    </location>
</feature>
<evidence type="ECO:0000256" key="12">
    <source>
        <dbReference type="ARBA" id="ARBA00023136"/>
    </source>
</evidence>
<dbReference type="EC" id="2.7.13.3" evidence="3"/>
<dbReference type="Pfam" id="PF02518">
    <property type="entry name" value="HATPase_c"/>
    <property type="match status" value="1"/>
</dbReference>
<dbReference type="Gene3D" id="1.10.287.130">
    <property type="match status" value="1"/>
</dbReference>
<dbReference type="InterPro" id="IPR050351">
    <property type="entry name" value="BphY/WalK/GraS-like"/>
</dbReference>
<keyword evidence="5" id="KW-0808">Transferase</keyword>
<dbReference type="CDD" id="cd00082">
    <property type="entry name" value="HisKA"/>
    <property type="match status" value="1"/>
</dbReference>
<feature type="domain" description="HAMP" evidence="16">
    <location>
        <begin position="166"/>
        <end position="218"/>
    </location>
</feature>
<evidence type="ECO:0000256" key="6">
    <source>
        <dbReference type="ARBA" id="ARBA00022692"/>
    </source>
</evidence>
<evidence type="ECO:0000256" key="9">
    <source>
        <dbReference type="ARBA" id="ARBA00022840"/>
    </source>
</evidence>
<reference evidence="17" key="1">
    <citation type="submission" date="2020-08" db="EMBL/GenBank/DDBJ databases">
        <title>Novel species isolated from subtropical streams in China.</title>
        <authorList>
            <person name="Lu H."/>
        </authorList>
    </citation>
    <scope>NUCLEOTIDE SEQUENCE</scope>
    <source>
        <strain evidence="17">KACC 12607</strain>
    </source>
</reference>
<keyword evidence="4" id="KW-0597">Phosphoprotein</keyword>
<dbReference type="InterPro" id="IPR005467">
    <property type="entry name" value="His_kinase_dom"/>
</dbReference>